<protein>
    <submittedName>
        <fullName evidence="8">Zinc finger protein 629-like</fullName>
    </submittedName>
</protein>
<reference evidence="8" key="2">
    <citation type="submission" date="2025-08" db="UniProtKB">
        <authorList>
            <consortium name="Ensembl"/>
        </authorList>
    </citation>
    <scope>IDENTIFICATION</scope>
</reference>
<dbReference type="FunFam" id="3.30.160.60:FF:000671">
    <property type="entry name" value="Zinc finger protein 26"/>
    <property type="match status" value="1"/>
</dbReference>
<feature type="compositionally biased region" description="Polar residues" evidence="6">
    <location>
        <begin position="44"/>
        <end position="64"/>
    </location>
</feature>
<evidence type="ECO:0000256" key="1">
    <source>
        <dbReference type="ARBA" id="ARBA00022723"/>
    </source>
</evidence>
<dbReference type="OrthoDB" id="6077919at2759"/>
<evidence type="ECO:0000313" key="9">
    <source>
        <dbReference type="Proteomes" id="UP000472263"/>
    </source>
</evidence>
<dbReference type="InterPro" id="IPR036236">
    <property type="entry name" value="Znf_C2H2_sf"/>
</dbReference>
<keyword evidence="2" id="KW-0677">Repeat</keyword>
<dbReference type="GO" id="GO:0005634">
    <property type="term" value="C:nucleus"/>
    <property type="evidence" value="ECO:0007669"/>
    <property type="project" value="TreeGrafter"/>
</dbReference>
<evidence type="ECO:0000313" key="8">
    <source>
        <dbReference type="Ensembl" id="ENSMMDP00005032208.1"/>
    </source>
</evidence>
<evidence type="ECO:0000256" key="4">
    <source>
        <dbReference type="ARBA" id="ARBA00022833"/>
    </source>
</evidence>
<feature type="compositionally biased region" description="Pro residues" evidence="6">
    <location>
        <begin position="539"/>
        <end position="549"/>
    </location>
</feature>
<dbReference type="GO" id="GO:0008270">
    <property type="term" value="F:zinc ion binding"/>
    <property type="evidence" value="ECO:0007669"/>
    <property type="project" value="UniProtKB-KW"/>
</dbReference>
<feature type="compositionally biased region" description="Polar residues" evidence="6">
    <location>
        <begin position="563"/>
        <end position="582"/>
    </location>
</feature>
<feature type="domain" description="C2H2-type" evidence="7">
    <location>
        <begin position="471"/>
        <end position="498"/>
    </location>
</feature>
<feature type="region of interest" description="Disordered" evidence="6">
    <location>
        <begin position="518"/>
        <end position="609"/>
    </location>
</feature>
<feature type="domain" description="C2H2-type" evidence="7">
    <location>
        <begin position="330"/>
        <end position="354"/>
    </location>
</feature>
<feature type="compositionally biased region" description="Acidic residues" evidence="6">
    <location>
        <begin position="180"/>
        <end position="204"/>
    </location>
</feature>
<evidence type="ECO:0000256" key="5">
    <source>
        <dbReference type="PROSITE-ProRule" id="PRU00042"/>
    </source>
</evidence>
<feature type="compositionally biased region" description="Polar residues" evidence="6">
    <location>
        <begin position="790"/>
        <end position="802"/>
    </location>
</feature>
<keyword evidence="3 5" id="KW-0863">Zinc-finger</keyword>
<keyword evidence="1" id="KW-0479">Metal-binding</keyword>
<evidence type="ECO:0000256" key="2">
    <source>
        <dbReference type="ARBA" id="ARBA00022737"/>
    </source>
</evidence>
<organism evidence="8 9">
    <name type="scientific">Myripristis murdjan</name>
    <name type="common">pinecone soldierfish</name>
    <dbReference type="NCBI Taxonomy" id="586833"/>
    <lineage>
        <taxon>Eukaryota</taxon>
        <taxon>Metazoa</taxon>
        <taxon>Chordata</taxon>
        <taxon>Craniata</taxon>
        <taxon>Vertebrata</taxon>
        <taxon>Euteleostomi</taxon>
        <taxon>Actinopterygii</taxon>
        <taxon>Neopterygii</taxon>
        <taxon>Teleostei</taxon>
        <taxon>Neoteleostei</taxon>
        <taxon>Acanthomorphata</taxon>
        <taxon>Holocentriformes</taxon>
        <taxon>Holocentridae</taxon>
        <taxon>Myripristis</taxon>
    </lineage>
</organism>
<dbReference type="Gene3D" id="3.30.160.60">
    <property type="entry name" value="Classic Zinc Finger"/>
    <property type="match status" value="5"/>
</dbReference>
<dbReference type="InterPro" id="IPR050331">
    <property type="entry name" value="Zinc_finger"/>
</dbReference>
<dbReference type="SMART" id="SM00355">
    <property type="entry name" value="ZnF_C2H2"/>
    <property type="match status" value="9"/>
</dbReference>
<proteinExistence type="predicted"/>
<feature type="compositionally biased region" description="Basic and acidic residues" evidence="6">
    <location>
        <begin position="155"/>
        <end position="165"/>
    </location>
</feature>
<dbReference type="Ensembl" id="ENSMMDT00005032932.1">
    <property type="protein sequence ID" value="ENSMMDP00005032208.1"/>
    <property type="gene ID" value="ENSMMDG00005015184.1"/>
</dbReference>
<feature type="domain" description="C2H2-type" evidence="7">
    <location>
        <begin position="357"/>
        <end position="384"/>
    </location>
</feature>
<feature type="domain" description="C2H2-type" evidence="7">
    <location>
        <begin position="445"/>
        <end position="467"/>
    </location>
</feature>
<evidence type="ECO:0000256" key="3">
    <source>
        <dbReference type="ARBA" id="ARBA00022771"/>
    </source>
</evidence>
<feature type="region of interest" description="Disordered" evidence="6">
    <location>
        <begin position="28"/>
        <end position="212"/>
    </location>
</feature>
<dbReference type="GO" id="GO:0022008">
    <property type="term" value="P:neurogenesis"/>
    <property type="evidence" value="ECO:0007669"/>
    <property type="project" value="TreeGrafter"/>
</dbReference>
<dbReference type="Proteomes" id="UP000472263">
    <property type="component" value="Chromosome 16"/>
</dbReference>
<sequence>MSSEYTLDIQLTELGFPDILEPLETPVKETSSCLVAPSDAPLSHSHSPTPVSAQSAKGQLTRGHQSVAEDPPAAAPAAAVEQDKLVPVSRPPETTPCTTAPHVPPSLQDKQPVSAGPVDAADGTALPVLPGGPDTDFNSTTGRGTNETPPLTAEEMEHSQKKDDGQTEGNSTEGVQGVENESDDSEVSEMDEEEEDDDEEEEGINSDSSHSGDYRCGVCDLELPSNFKLQDHMNLHTGARPYCCAECGKRFCQISNYRVHLRTHAQSKADPLLCRICLTSFKSEEGLKCHLSTTHFEKKFYECDLCKRIFTDLKECEWHVEWHKRTLGSFVCESCGRIFSSQKSLTRHQKKICHHRYSCTDCARSFTKKNALLKHSFSHLGLLPYTCVRCRCHFRLAKLYRQHKCEPQRIHCVACLGVFRSQADFQKHKKDTGCWGHQEPKGDEIRCLECGQSFATAEELKKHAGAHQRVLSCAECGKGFRSALLLMSHMGGHAGTRPCLCQSCGVGFPHQQSYDSHLRTCGKTPPPVKASKKRVTPKSTPPPVKPAPQPRRKQSLLAPPPTNTSNSAKPAATTLANGSNNPAAPVKDSGRTKGVAGAVSSGSRPEGGLWQLTLDKQPPLGANLVLFVPVSSTLANSLAFPPTIPQVLPIPQTHIQPHMVLQPTSRNELKLHEASTCLGMNCAPGVQLHLDVPFGLATGNKQDPGYVAPLDLSKKSTSTMSALTAGPPLVKSEPEDPEFSHVANGIEGKTFQSVDREETTLKANQKQCVKNLHNTAEMDRLKQMKSNATVLSPLDTSTTTPGLITDIKKEPPSPDYDPDVLPTAWKPDREIKMEVDEPSPACAVVHTDADKKLTETEEGLNNGHKEVFTV</sequence>
<dbReference type="PROSITE" id="PS50157">
    <property type="entry name" value="ZINC_FINGER_C2H2_2"/>
    <property type="match status" value="6"/>
</dbReference>
<reference evidence="8" key="1">
    <citation type="submission" date="2019-06" db="EMBL/GenBank/DDBJ databases">
        <authorList>
            <consortium name="Wellcome Sanger Institute Data Sharing"/>
        </authorList>
    </citation>
    <scope>NUCLEOTIDE SEQUENCE [LARGE SCALE GENOMIC DNA]</scope>
</reference>
<dbReference type="GeneTree" id="ENSGT00940000162287"/>
<dbReference type="PANTHER" id="PTHR16515">
    <property type="entry name" value="PR DOMAIN ZINC FINGER PROTEIN"/>
    <property type="match status" value="1"/>
</dbReference>
<dbReference type="AlphaFoldDB" id="A0A667Z0M2"/>
<feature type="region of interest" description="Disordered" evidence="6">
    <location>
        <begin position="790"/>
        <end position="820"/>
    </location>
</feature>
<accession>A0A667Z0M2</accession>
<gene>
    <name evidence="8" type="primary">wu:fe05a04</name>
</gene>
<dbReference type="GO" id="GO:0010468">
    <property type="term" value="P:regulation of gene expression"/>
    <property type="evidence" value="ECO:0007669"/>
    <property type="project" value="TreeGrafter"/>
</dbReference>
<name>A0A667Z0M2_9TELE</name>
<feature type="domain" description="C2H2-type" evidence="7">
    <location>
        <begin position="242"/>
        <end position="269"/>
    </location>
</feature>
<dbReference type="InterPro" id="IPR013087">
    <property type="entry name" value="Znf_C2H2_type"/>
</dbReference>
<evidence type="ECO:0000256" key="6">
    <source>
        <dbReference type="SAM" id="MobiDB-lite"/>
    </source>
</evidence>
<feature type="compositionally biased region" description="Polar residues" evidence="6">
    <location>
        <begin position="136"/>
        <end position="149"/>
    </location>
</feature>
<keyword evidence="9" id="KW-1185">Reference proteome</keyword>
<reference evidence="8" key="3">
    <citation type="submission" date="2025-09" db="UniProtKB">
        <authorList>
            <consortium name="Ensembl"/>
        </authorList>
    </citation>
    <scope>IDENTIFICATION</scope>
</reference>
<dbReference type="Pfam" id="PF12874">
    <property type="entry name" value="zf-met"/>
    <property type="match status" value="1"/>
</dbReference>
<keyword evidence="4" id="KW-0862">Zinc</keyword>
<dbReference type="PANTHER" id="PTHR16515:SF20">
    <property type="entry name" value="PR DOMAIN ZINC FINGER PROTEIN 12"/>
    <property type="match status" value="1"/>
</dbReference>
<dbReference type="PROSITE" id="PS00028">
    <property type="entry name" value="ZINC_FINGER_C2H2_1"/>
    <property type="match status" value="6"/>
</dbReference>
<dbReference type="Pfam" id="PF00096">
    <property type="entry name" value="zf-C2H2"/>
    <property type="match status" value="3"/>
</dbReference>
<evidence type="ECO:0000259" key="7">
    <source>
        <dbReference type="PROSITE" id="PS50157"/>
    </source>
</evidence>
<dbReference type="SUPFAM" id="SSF57667">
    <property type="entry name" value="beta-beta-alpha zinc fingers"/>
    <property type="match status" value="5"/>
</dbReference>
<dbReference type="InParanoid" id="A0A667Z0M2"/>
<feature type="domain" description="C2H2-type" evidence="7">
    <location>
        <begin position="214"/>
        <end position="241"/>
    </location>
</feature>